<feature type="transmembrane region" description="Helical" evidence="2">
    <location>
        <begin position="48"/>
        <end position="71"/>
    </location>
</feature>
<evidence type="ECO:0000313" key="3">
    <source>
        <dbReference type="EMBL" id="MFD1563266.1"/>
    </source>
</evidence>
<feature type="region of interest" description="Disordered" evidence="1">
    <location>
        <begin position="97"/>
        <end position="118"/>
    </location>
</feature>
<name>A0ABD6BE65_9EURY</name>
<dbReference type="Proteomes" id="UP001597076">
    <property type="component" value="Unassembled WGS sequence"/>
</dbReference>
<keyword evidence="2" id="KW-1133">Transmembrane helix</keyword>
<evidence type="ECO:0000256" key="2">
    <source>
        <dbReference type="SAM" id="Phobius"/>
    </source>
</evidence>
<dbReference type="EMBL" id="JBHUDI010000004">
    <property type="protein sequence ID" value="MFD1563266.1"/>
    <property type="molecule type" value="Genomic_DNA"/>
</dbReference>
<gene>
    <name evidence="3" type="ORF">ACFR99_06875</name>
</gene>
<organism evidence="3 4">
    <name type="scientific">Haloarchaeobius amylolyticus</name>
    <dbReference type="NCBI Taxonomy" id="1198296"/>
    <lineage>
        <taxon>Archaea</taxon>
        <taxon>Methanobacteriati</taxon>
        <taxon>Methanobacteriota</taxon>
        <taxon>Stenosarchaea group</taxon>
        <taxon>Halobacteria</taxon>
        <taxon>Halobacteriales</taxon>
        <taxon>Halorubellaceae</taxon>
        <taxon>Haloarchaeobius</taxon>
    </lineage>
</organism>
<protein>
    <submittedName>
        <fullName evidence="3">Uncharacterized protein</fullName>
    </submittedName>
</protein>
<dbReference type="AlphaFoldDB" id="A0ABD6BE65"/>
<evidence type="ECO:0000313" key="4">
    <source>
        <dbReference type="Proteomes" id="UP001597076"/>
    </source>
</evidence>
<sequence>MMWQDLVFLAGSVLSIAFLAPTVRDATANVPLGSSVPSMTIGAIYAGTYATMGMSFSALGSLGVATMWSLIVSYRSPGPHDGPANVVRFVRSMSQQARRSVVGTPTEPEQAASSHSAD</sequence>
<keyword evidence="2" id="KW-0472">Membrane</keyword>
<proteinExistence type="predicted"/>
<reference evidence="3 4" key="1">
    <citation type="journal article" date="2019" name="Int. J. Syst. Evol. Microbiol.">
        <title>The Global Catalogue of Microorganisms (GCM) 10K type strain sequencing project: providing services to taxonomists for standard genome sequencing and annotation.</title>
        <authorList>
            <consortium name="The Broad Institute Genomics Platform"/>
            <consortium name="The Broad Institute Genome Sequencing Center for Infectious Disease"/>
            <person name="Wu L."/>
            <person name="Ma J."/>
        </authorList>
    </citation>
    <scope>NUCLEOTIDE SEQUENCE [LARGE SCALE GENOMIC DNA]</scope>
    <source>
        <strain evidence="3 4">CGMCC 1.12230</strain>
    </source>
</reference>
<comment type="caution">
    <text evidence="3">The sequence shown here is derived from an EMBL/GenBank/DDBJ whole genome shotgun (WGS) entry which is preliminary data.</text>
</comment>
<dbReference type="RefSeq" id="WP_390285668.1">
    <property type="nucleotide sequence ID" value="NZ_JBHUDI010000004.1"/>
</dbReference>
<accession>A0ABD6BE65</accession>
<evidence type="ECO:0000256" key="1">
    <source>
        <dbReference type="SAM" id="MobiDB-lite"/>
    </source>
</evidence>
<keyword evidence="2" id="KW-0812">Transmembrane</keyword>
<keyword evidence="4" id="KW-1185">Reference proteome</keyword>